<dbReference type="InterPro" id="IPR042231">
    <property type="entry name" value="Cho/carn_acyl_trans_2"/>
</dbReference>
<feature type="non-terminal residue" evidence="3">
    <location>
        <position position="72"/>
    </location>
</feature>
<comment type="caution">
    <text evidence="3">The sequence shown here is derived from an EMBL/GenBank/DDBJ whole genome shotgun (WGS) entry which is preliminary data.</text>
</comment>
<keyword evidence="4" id="KW-1185">Reference proteome</keyword>
<feature type="non-terminal residue" evidence="3">
    <location>
        <position position="1"/>
    </location>
</feature>
<feature type="domain" description="Choline/carnitine acyltransferase" evidence="2">
    <location>
        <begin position="1"/>
        <end position="71"/>
    </location>
</feature>
<dbReference type="PANTHER" id="PTHR22589:SF50">
    <property type="entry name" value="CARNITINE O-ACETYLTRANSFERASE"/>
    <property type="match status" value="1"/>
</dbReference>
<keyword evidence="1" id="KW-0012">Acyltransferase</keyword>
<name>A0A401QBL9_SCYTO</name>
<dbReference type="EMBL" id="BFAA01037501">
    <property type="protein sequence ID" value="GCB82770.1"/>
    <property type="molecule type" value="Genomic_DNA"/>
</dbReference>
<evidence type="ECO:0000259" key="2">
    <source>
        <dbReference type="Pfam" id="PF00755"/>
    </source>
</evidence>
<protein>
    <recommendedName>
        <fullName evidence="2">Choline/carnitine acyltransferase domain-containing protein</fullName>
    </recommendedName>
</protein>
<dbReference type="GO" id="GO:0004092">
    <property type="term" value="F:carnitine O-acetyltransferase activity"/>
    <property type="evidence" value="ECO:0007669"/>
    <property type="project" value="TreeGrafter"/>
</dbReference>
<dbReference type="GO" id="GO:0005777">
    <property type="term" value="C:peroxisome"/>
    <property type="evidence" value="ECO:0007669"/>
    <property type="project" value="TreeGrafter"/>
</dbReference>
<dbReference type="SUPFAM" id="SSF52777">
    <property type="entry name" value="CoA-dependent acyltransferases"/>
    <property type="match status" value="1"/>
</dbReference>
<accession>A0A401QBL9</accession>
<dbReference type="InterPro" id="IPR039551">
    <property type="entry name" value="Cho/carn_acyl_trans"/>
</dbReference>
<dbReference type="InterPro" id="IPR000542">
    <property type="entry name" value="Carn_acyl_trans"/>
</dbReference>
<dbReference type="STRING" id="75743.A0A401QBL9"/>
<gene>
    <name evidence="3" type="ORF">scyTo_0024011</name>
</gene>
<dbReference type="GO" id="GO:0019254">
    <property type="term" value="P:carnitine metabolic process, CoA-linked"/>
    <property type="evidence" value="ECO:0007669"/>
    <property type="project" value="TreeGrafter"/>
</dbReference>
<proteinExistence type="predicted"/>
<evidence type="ECO:0000313" key="3">
    <source>
        <dbReference type="EMBL" id="GCB82770.1"/>
    </source>
</evidence>
<dbReference type="Proteomes" id="UP000288216">
    <property type="component" value="Unassembled WGS sequence"/>
</dbReference>
<sequence length="72" mass="8080">FAAKLISGVLDFKAMIDNETLPVETVRGNPLCMHQYYQILSSCRIPGSKSDSVVNYSQTKNPTYITVVHNFQ</sequence>
<dbReference type="AlphaFoldDB" id="A0A401QBL9"/>
<organism evidence="3 4">
    <name type="scientific">Scyliorhinus torazame</name>
    <name type="common">Cloudy catshark</name>
    <name type="synonym">Catulus torazame</name>
    <dbReference type="NCBI Taxonomy" id="75743"/>
    <lineage>
        <taxon>Eukaryota</taxon>
        <taxon>Metazoa</taxon>
        <taxon>Chordata</taxon>
        <taxon>Craniata</taxon>
        <taxon>Vertebrata</taxon>
        <taxon>Chondrichthyes</taxon>
        <taxon>Elasmobranchii</taxon>
        <taxon>Galeomorphii</taxon>
        <taxon>Galeoidea</taxon>
        <taxon>Carcharhiniformes</taxon>
        <taxon>Scyliorhinidae</taxon>
        <taxon>Scyliorhinus</taxon>
    </lineage>
</organism>
<dbReference type="PANTHER" id="PTHR22589">
    <property type="entry name" value="CARNITINE O-ACYLTRANSFERASE"/>
    <property type="match status" value="1"/>
</dbReference>
<reference evidence="3 4" key="1">
    <citation type="journal article" date="2018" name="Nat. Ecol. Evol.">
        <title>Shark genomes provide insights into elasmobranch evolution and the origin of vertebrates.</title>
        <authorList>
            <person name="Hara Y"/>
            <person name="Yamaguchi K"/>
            <person name="Onimaru K"/>
            <person name="Kadota M"/>
            <person name="Koyanagi M"/>
            <person name="Keeley SD"/>
            <person name="Tatsumi K"/>
            <person name="Tanaka K"/>
            <person name="Motone F"/>
            <person name="Kageyama Y"/>
            <person name="Nozu R"/>
            <person name="Adachi N"/>
            <person name="Nishimura O"/>
            <person name="Nakagawa R"/>
            <person name="Tanegashima C"/>
            <person name="Kiyatake I"/>
            <person name="Matsumoto R"/>
            <person name="Murakumo K"/>
            <person name="Nishida K"/>
            <person name="Terakita A"/>
            <person name="Kuratani S"/>
            <person name="Sato K"/>
            <person name="Hyodo S Kuraku.S."/>
        </authorList>
    </citation>
    <scope>NUCLEOTIDE SEQUENCE [LARGE SCALE GENOMIC DNA]</scope>
</reference>
<dbReference type="Gene3D" id="3.30.559.70">
    <property type="entry name" value="Choline/Carnitine o-acyltransferase, domain 2"/>
    <property type="match status" value="1"/>
</dbReference>
<dbReference type="OrthoDB" id="240216at2759"/>
<dbReference type="Pfam" id="PF00755">
    <property type="entry name" value="Carn_acyltransf"/>
    <property type="match status" value="1"/>
</dbReference>
<evidence type="ECO:0000313" key="4">
    <source>
        <dbReference type="Proteomes" id="UP000288216"/>
    </source>
</evidence>
<evidence type="ECO:0000256" key="1">
    <source>
        <dbReference type="ARBA" id="ARBA00023315"/>
    </source>
</evidence>
<keyword evidence="1" id="KW-0808">Transferase</keyword>